<name>A0A397H139_ASPTH</name>
<keyword evidence="2" id="KW-1185">Reference proteome</keyword>
<dbReference type="GeneID" id="38127539"/>
<dbReference type="AlphaFoldDB" id="A0A397H139"/>
<evidence type="ECO:0000313" key="2">
    <source>
        <dbReference type="Proteomes" id="UP000215305"/>
    </source>
</evidence>
<dbReference type="EMBL" id="NKHU02000100">
    <property type="protein sequence ID" value="RHZ55414.1"/>
    <property type="molecule type" value="Genomic_DNA"/>
</dbReference>
<dbReference type="OrthoDB" id="4725912at2759"/>
<proteinExistence type="predicted"/>
<gene>
    <name evidence="1" type="ORF">CDV56_105565</name>
</gene>
<protein>
    <submittedName>
        <fullName evidence="1">Uncharacterized protein</fullName>
    </submittedName>
</protein>
<reference evidence="1" key="1">
    <citation type="submission" date="2018-08" db="EMBL/GenBank/DDBJ databases">
        <title>Draft genome sequence of azole-resistant Aspergillus thermomutatus (Neosartorya pseudofischeri) strain HMR AF 39, isolated from a human nasal aspirate.</title>
        <authorList>
            <person name="Parent-Michaud M."/>
            <person name="Dufresne P.J."/>
            <person name="Fournier E."/>
            <person name="Martineau C."/>
            <person name="Moreira S."/>
            <person name="Perkins V."/>
            <person name="De Repentigny L."/>
            <person name="Dufresne S.F."/>
        </authorList>
    </citation>
    <scope>NUCLEOTIDE SEQUENCE [LARGE SCALE GENOMIC DNA]</scope>
    <source>
        <strain evidence="1">HMR AF 39</strain>
    </source>
</reference>
<dbReference type="VEuPathDB" id="FungiDB:CDV56_105565"/>
<dbReference type="RefSeq" id="XP_026614310.1">
    <property type="nucleotide sequence ID" value="XM_026759184.1"/>
</dbReference>
<dbReference type="Proteomes" id="UP000215305">
    <property type="component" value="Unassembled WGS sequence"/>
</dbReference>
<comment type="caution">
    <text evidence="1">The sequence shown here is derived from an EMBL/GenBank/DDBJ whole genome shotgun (WGS) entry which is preliminary data.</text>
</comment>
<dbReference type="STRING" id="41047.A0A397H139"/>
<evidence type="ECO:0000313" key="1">
    <source>
        <dbReference type="EMBL" id="RHZ55414.1"/>
    </source>
</evidence>
<accession>A0A397H139</accession>
<sequence length="211" mass="23287">MALQTITVTYTDNKYLSLVDAASRTPLYHVKVCRQVPQMEMIRLSPAPGNDREDQAFPEDENAYFQRRVYTAKFKMTSLNGHLQIREHRDVLLSRKGILSTSYSFTSPALSAANIISSSSSPASSAVLTWEADQTGNLGDFRLVKEAENESDRKVLARFRNKAFSNEKVGTFEVDAGLNQLVKDEAVISGLAMLSMVQSINLAGMIMLGGS</sequence>
<organism evidence="1 2">
    <name type="scientific">Aspergillus thermomutatus</name>
    <name type="common">Neosartorya pseudofischeri</name>
    <dbReference type="NCBI Taxonomy" id="41047"/>
    <lineage>
        <taxon>Eukaryota</taxon>
        <taxon>Fungi</taxon>
        <taxon>Dikarya</taxon>
        <taxon>Ascomycota</taxon>
        <taxon>Pezizomycotina</taxon>
        <taxon>Eurotiomycetes</taxon>
        <taxon>Eurotiomycetidae</taxon>
        <taxon>Eurotiales</taxon>
        <taxon>Aspergillaceae</taxon>
        <taxon>Aspergillus</taxon>
        <taxon>Aspergillus subgen. Fumigati</taxon>
    </lineage>
</organism>